<reference evidence="12 13" key="1">
    <citation type="submission" date="2023-09" db="EMBL/GenBank/DDBJ databases">
        <title>Pangenome analysis of Batrachochytrium dendrobatidis and related Chytrids.</title>
        <authorList>
            <person name="Yacoub M.N."/>
            <person name="Stajich J.E."/>
            <person name="James T.Y."/>
        </authorList>
    </citation>
    <scope>NUCLEOTIDE SEQUENCE [LARGE SCALE GENOMIC DNA]</scope>
    <source>
        <strain evidence="12 13">JEL0888</strain>
    </source>
</reference>
<comment type="function">
    <text evidence="9">Catalyzes the hydroxylation of L-kynurenine (L-Kyn) to form 3-hydroxy-L-kynurenine (L-3OHKyn). Required for synthesis of quinolinic acid.</text>
</comment>
<protein>
    <recommendedName>
        <fullName evidence="9">Kynurenine 3-monooxygenase</fullName>
        <ecNumber evidence="9">1.14.13.9</ecNumber>
    </recommendedName>
    <alternativeName>
        <fullName evidence="9">Biosynthesis of nicotinic acid protein 4</fullName>
    </alternativeName>
    <alternativeName>
        <fullName evidence="9">Kynurenine 3-hydroxylase</fullName>
    </alternativeName>
</protein>
<dbReference type="Gene3D" id="3.50.50.60">
    <property type="entry name" value="FAD/NAD(P)-binding domain"/>
    <property type="match status" value="1"/>
</dbReference>
<comment type="cofactor">
    <cofactor evidence="1 9">
        <name>FAD</name>
        <dbReference type="ChEBI" id="CHEBI:57692"/>
    </cofactor>
</comment>
<dbReference type="SUPFAM" id="SSF51905">
    <property type="entry name" value="FAD/NAD(P)-binding domain"/>
    <property type="match status" value="1"/>
</dbReference>
<evidence type="ECO:0000256" key="10">
    <source>
        <dbReference type="SAM" id="Phobius"/>
    </source>
</evidence>
<dbReference type="InterPro" id="IPR027545">
    <property type="entry name" value="Kynurenine_monooxygenase"/>
</dbReference>
<accession>A0ABR4NIS3</accession>
<dbReference type="GO" id="GO:0004502">
    <property type="term" value="F:kynurenine 3-monooxygenase activity"/>
    <property type="evidence" value="ECO:0007669"/>
    <property type="project" value="UniProtKB-EC"/>
</dbReference>
<keyword evidence="9" id="KW-1000">Mitochondrion outer membrane</keyword>
<comment type="catalytic activity">
    <reaction evidence="8 9">
        <text>L-kynurenine + NADPH + O2 + H(+) = 3-hydroxy-L-kynurenine + NADP(+) + H2O</text>
        <dbReference type="Rhea" id="RHEA:20545"/>
        <dbReference type="ChEBI" id="CHEBI:15377"/>
        <dbReference type="ChEBI" id="CHEBI:15378"/>
        <dbReference type="ChEBI" id="CHEBI:15379"/>
        <dbReference type="ChEBI" id="CHEBI:57783"/>
        <dbReference type="ChEBI" id="CHEBI:57959"/>
        <dbReference type="ChEBI" id="CHEBI:58125"/>
        <dbReference type="ChEBI" id="CHEBI:58349"/>
        <dbReference type="EC" id="1.14.13.9"/>
    </reaction>
</comment>
<comment type="pathway">
    <text evidence="9">Cofactor biosynthesis; NAD(+) biosynthesis; quinolinate from L-kynurenine: step 1/3.</text>
</comment>
<evidence type="ECO:0000256" key="8">
    <source>
        <dbReference type="ARBA" id="ARBA00047818"/>
    </source>
</evidence>
<dbReference type="PANTHER" id="PTHR46028">
    <property type="entry name" value="KYNURENINE 3-MONOOXYGENASE"/>
    <property type="match status" value="1"/>
</dbReference>
<feature type="transmembrane region" description="Helical" evidence="10">
    <location>
        <begin position="440"/>
        <end position="463"/>
    </location>
</feature>
<keyword evidence="13" id="KW-1185">Reference proteome</keyword>
<evidence type="ECO:0000256" key="5">
    <source>
        <dbReference type="ARBA" id="ARBA00022857"/>
    </source>
</evidence>
<organism evidence="12 13">
    <name type="scientific">Polyrhizophydium stewartii</name>
    <dbReference type="NCBI Taxonomy" id="2732419"/>
    <lineage>
        <taxon>Eukaryota</taxon>
        <taxon>Fungi</taxon>
        <taxon>Fungi incertae sedis</taxon>
        <taxon>Chytridiomycota</taxon>
        <taxon>Chytridiomycota incertae sedis</taxon>
        <taxon>Chytridiomycetes</taxon>
        <taxon>Rhizophydiales</taxon>
        <taxon>Rhizophydiales incertae sedis</taxon>
        <taxon>Polyrhizophydium</taxon>
    </lineage>
</organism>
<evidence type="ECO:0000256" key="9">
    <source>
        <dbReference type="HAMAP-Rule" id="MF_03018"/>
    </source>
</evidence>
<evidence type="ECO:0000256" key="4">
    <source>
        <dbReference type="ARBA" id="ARBA00022827"/>
    </source>
</evidence>
<evidence type="ECO:0000313" key="13">
    <source>
        <dbReference type="Proteomes" id="UP001527925"/>
    </source>
</evidence>
<name>A0ABR4NIS3_9FUNG</name>
<evidence type="ECO:0000313" key="12">
    <source>
        <dbReference type="EMBL" id="KAL2919420.1"/>
    </source>
</evidence>
<keyword evidence="5 9" id="KW-0521">NADP</keyword>
<dbReference type="PANTHER" id="PTHR46028:SF2">
    <property type="entry name" value="KYNURENINE 3-MONOOXYGENASE"/>
    <property type="match status" value="1"/>
</dbReference>
<dbReference type="EC" id="1.14.13.9" evidence="9"/>
<keyword evidence="3 9" id="KW-0662">Pyridine nucleotide biosynthesis</keyword>
<keyword evidence="2 9" id="KW-0285">Flavoprotein</keyword>
<keyword evidence="10" id="KW-1133">Transmembrane helix</keyword>
<dbReference type="PRINTS" id="PR00420">
    <property type="entry name" value="RNGMNOXGNASE"/>
</dbReference>
<dbReference type="InterPro" id="IPR002938">
    <property type="entry name" value="FAD-bd"/>
</dbReference>
<keyword evidence="10" id="KW-0812">Transmembrane</keyword>
<evidence type="ECO:0000256" key="7">
    <source>
        <dbReference type="ARBA" id="ARBA00023033"/>
    </source>
</evidence>
<evidence type="ECO:0000256" key="1">
    <source>
        <dbReference type="ARBA" id="ARBA00001974"/>
    </source>
</evidence>
<keyword evidence="9 10" id="KW-0472">Membrane</keyword>
<dbReference type="HAMAP" id="MF_01971">
    <property type="entry name" value="Kynurenine_monooxygenase"/>
    <property type="match status" value="1"/>
</dbReference>
<dbReference type="EMBL" id="JADGIZ020000003">
    <property type="protein sequence ID" value="KAL2919420.1"/>
    <property type="molecule type" value="Genomic_DNA"/>
</dbReference>
<feature type="domain" description="FAD-binding" evidence="11">
    <location>
        <begin position="6"/>
        <end position="323"/>
    </location>
</feature>
<dbReference type="Pfam" id="PF01494">
    <property type="entry name" value="FAD_binding_3"/>
    <property type="match status" value="1"/>
</dbReference>
<keyword evidence="4 9" id="KW-0274">FAD</keyword>
<comment type="caution">
    <text evidence="12">The sequence shown here is derived from an EMBL/GenBank/DDBJ whole genome shotgun (WGS) entry which is preliminary data.</text>
</comment>
<evidence type="ECO:0000259" key="11">
    <source>
        <dbReference type="Pfam" id="PF01494"/>
    </source>
</evidence>
<comment type="similarity">
    <text evidence="9">Belongs to the aromatic-ring hydroxylase family. KMO subfamily.</text>
</comment>
<gene>
    <name evidence="9 12" type="primary">BNA4</name>
    <name evidence="12" type="ORF">HK105_201065</name>
</gene>
<evidence type="ECO:0000256" key="3">
    <source>
        <dbReference type="ARBA" id="ARBA00022642"/>
    </source>
</evidence>
<evidence type="ECO:0000256" key="6">
    <source>
        <dbReference type="ARBA" id="ARBA00023002"/>
    </source>
</evidence>
<feature type="transmembrane region" description="Helical" evidence="10">
    <location>
        <begin position="6"/>
        <end position="23"/>
    </location>
</feature>
<comment type="subcellular location">
    <subcellularLocation>
        <location evidence="9">Mitochondrion outer membrane</location>
    </subcellularLocation>
</comment>
<keyword evidence="7 9" id="KW-0503">Monooxygenase</keyword>
<sequence length="477" mass="53743">MSDFVVVVAGGGLVGSLSAVYFARRGYTVHVFEKRRDIRSEKHASGRSINLALSVRGLAGLAGAGVDQSIVETLIPMKGRMVHDTRGNLSSQPYGIFGECINSVDRKLVNEHLLTAAEKFPNLKLHFEHGIERCNFDAGEIVVSDANGTRRTVRADLIVGADGAFSRVRADLYRTVRGRFSQAFIDHGYVELTMPPTHSGEYAMDPTHLHIWPRQSFMMIALPNLDRSFTVTLFMPWAKFDAIKNERDLLEFFDKTFPDAVPLLGRTFLVQEYFKNTKGALATVKCSPYNYRDRVVIIGDAAHAMVPFYGQGMNCGFEDALVLDELFTKYFGPPAFDKPPAPGAKLDQPIERPTREKLQALLDEYSAKRNPDAEAICDLALNNYIEMRASVTHWSYLIRKNFEAVMHRIFPRLVIPLYTMVSFSRIPYSETLRRWKAQTWWYHTIIKTCVYGSVAAVGLRFALREPAVRRAITSSLA</sequence>
<dbReference type="InterPro" id="IPR036188">
    <property type="entry name" value="FAD/NAD-bd_sf"/>
</dbReference>
<keyword evidence="9" id="KW-0496">Mitochondrion</keyword>
<keyword evidence="6 9" id="KW-0560">Oxidoreductase</keyword>
<proteinExistence type="inferred from homology"/>
<feature type="transmembrane region" description="Helical" evidence="10">
    <location>
        <begin position="409"/>
        <end position="428"/>
    </location>
</feature>
<dbReference type="Proteomes" id="UP001527925">
    <property type="component" value="Unassembled WGS sequence"/>
</dbReference>
<evidence type="ECO:0000256" key="2">
    <source>
        <dbReference type="ARBA" id="ARBA00022630"/>
    </source>
</evidence>